<reference evidence="6 7" key="1">
    <citation type="submission" date="2020-08" db="EMBL/GenBank/DDBJ databases">
        <title>Sequencing the genomes of 1000 actinobacteria strains.</title>
        <authorList>
            <person name="Klenk H.-P."/>
        </authorList>
    </citation>
    <scope>NUCLEOTIDE SEQUENCE [LARGE SCALE GENOMIC DNA]</scope>
    <source>
        <strain evidence="6 7">DSM 44598</strain>
    </source>
</reference>
<evidence type="ECO:0000256" key="3">
    <source>
        <dbReference type="ARBA" id="ARBA00022777"/>
    </source>
</evidence>
<keyword evidence="7" id="KW-1185">Reference proteome</keyword>
<dbReference type="AlphaFoldDB" id="A0A840W1R5"/>
<dbReference type="GO" id="GO:0005524">
    <property type="term" value="F:ATP binding"/>
    <property type="evidence" value="ECO:0007669"/>
    <property type="project" value="UniProtKB-KW"/>
</dbReference>
<protein>
    <recommendedName>
        <fullName evidence="5">Maltokinase N-terminal cap domain-containing protein</fullName>
    </recommendedName>
</protein>
<evidence type="ECO:0000256" key="2">
    <source>
        <dbReference type="ARBA" id="ARBA00022741"/>
    </source>
</evidence>
<keyword evidence="4" id="KW-0067">ATP-binding</keyword>
<gene>
    <name evidence="6" type="ORF">HNR07_001927</name>
</gene>
<dbReference type="InterPro" id="IPR040999">
    <property type="entry name" value="Mak_N_cap"/>
</dbReference>
<keyword evidence="2" id="KW-0547">Nucleotide-binding</keyword>
<dbReference type="RefSeq" id="WP_184364423.1">
    <property type="nucleotide sequence ID" value="NZ_BAAAKM010000086.1"/>
</dbReference>
<evidence type="ECO:0000313" key="6">
    <source>
        <dbReference type="EMBL" id="MBB5490790.1"/>
    </source>
</evidence>
<proteinExistence type="predicted"/>
<dbReference type="EMBL" id="JACHDO010000001">
    <property type="protein sequence ID" value="MBB5490790.1"/>
    <property type="molecule type" value="Genomic_DNA"/>
</dbReference>
<feature type="domain" description="Maltokinase N-terminal cap" evidence="5">
    <location>
        <begin position="20"/>
        <end position="99"/>
    </location>
</feature>
<evidence type="ECO:0000256" key="1">
    <source>
        <dbReference type="ARBA" id="ARBA00022679"/>
    </source>
</evidence>
<organism evidence="6 7">
    <name type="scientific">Nocardiopsis metallicus</name>
    <dbReference type="NCBI Taxonomy" id="179819"/>
    <lineage>
        <taxon>Bacteria</taxon>
        <taxon>Bacillati</taxon>
        <taxon>Actinomycetota</taxon>
        <taxon>Actinomycetes</taxon>
        <taxon>Streptosporangiales</taxon>
        <taxon>Nocardiopsidaceae</taxon>
        <taxon>Nocardiopsis</taxon>
    </lineage>
</organism>
<comment type="caution">
    <text evidence="6">The sequence shown here is derived from an EMBL/GenBank/DDBJ whole genome shotgun (WGS) entry which is preliminary data.</text>
</comment>
<name>A0A840W1R5_9ACTN</name>
<dbReference type="Proteomes" id="UP000579647">
    <property type="component" value="Unassembled WGS sequence"/>
</dbReference>
<evidence type="ECO:0000256" key="4">
    <source>
        <dbReference type="ARBA" id="ARBA00022840"/>
    </source>
</evidence>
<evidence type="ECO:0000259" key="5">
    <source>
        <dbReference type="Pfam" id="PF18085"/>
    </source>
</evidence>
<dbReference type="GO" id="GO:0016301">
    <property type="term" value="F:kinase activity"/>
    <property type="evidence" value="ECO:0007669"/>
    <property type="project" value="UniProtKB-KW"/>
</dbReference>
<accession>A0A840W1R5</accession>
<evidence type="ECO:0000313" key="7">
    <source>
        <dbReference type="Proteomes" id="UP000579647"/>
    </source>
</evidence>
<keyword evidence="3" id="KW-0418">Kinase</keyword>
<sequence length="187" mass="20670">MAIIHKATLTPRKPDLISAWLDGRSWAGQGSTEVLGTYRFDDPAGEVGVEVFLLRRGERLLHLPLTYRGAPLPDHGDHLVGTLEHPVLGTRWVYDGSADEVALACFRRAIEGEQEQAELEVWDQGRVVEHRPQQVLIFRETGGEREGSGGSGKDQVLLTRVLGEEPGGTRRLQARYGDQQWVVAALA</sequence>
<dbReference type="Pfam" id="PF18085">
    <property type="entry name" value="Mak_N_cap"/>
    <property type="match status" value="1"/>
</dbReference>
<keyword evidence="1" id="KW-0808">Transferase</keyword>